<gene>
    <name evidence="9" type="ORF">ACFQ0P_07980</name>
</gene>
<feature type="domain" description="ABC transmembrane type-1" evidence="8">
    <location>
        <begin position="95"/>
        <end position="301"/>
    </location>
</feature>
<dbReference type="Gene3D" id="1.10.3720.10">
    <property type="entry name" value="MetI-like"/>
    <property type="match status" value="1"/>
</dbReference>
<evidence type="ECO:0000256" key="4">
    <source>
        <dbReference type="ARBA" id="ARBA00022692"/>
    </source>
</evidence>
<dbReference type="Proteomes" id="UP001597055">
    <property type="component" value="Unassembled WGS sequence"/>
</dbReference>
<comment type="subcellular location">
    <subcellularLocation>
        <location evidence="1 7">Cell membrane</location>
        <topology evidence="1 7">Multi-pass membrane protein</topology>
    </subcellularLocation>
</comment>
<dbReference type="PROSITE" id="PS50928">
    <property type="entry name" value="ABC_TM1"/>
    <property type="match status" value="1"/>
</dbReference>
<dbReference type="Pfam" id="PF00528">
    <property type="entry name" value="BPD_transp_1"/>
    <property type="match status" value="1"/>
</dbReference>
<protein>
    <submittedName>
        <fullName evidence="9">ABC transporter permease</fullName>
    </submittedName>
</protein>
<feature type="transmembrane region" description="Helical" evidence="7">
    <location>
        <begin position="99"/>
        <end position="122"/>
    </location>
</feature>
<comment type="similarity">
    <text evidence="7">Belongs to the binding-protein-dependent transport system permease family.</text>
</comment>
<evidence type="ECO:0000313" key="10">
    <source>
        <dbReference type="Proteomes" id="UP001597055"/>
    </source>
</evidence>
<feature type="transmembrane region" description="Helical" evidence="7">
    <location>
        <begin position="282"/>
        <end position="307"/>
    </location>
</feature>
<dbReference type="PANTHER" id="PTHR43163:SF6">
    <property type="entry name" value="DIPEPTIDE TRANSPORT SYSTEM PERMEASE PROTEIN DPPB-RELATED"/>
    <property type="match status" value="1"/>
</dbReference>
<organism evidence="9 10">
    <name type="scientific">Microbacterium insulae</name>
    <dbReference type="NCBI Taxonomy" id="483014"/>
    <lineage>
        <taxon>Bacteria</taxon>
        <taxon>Bacillati</taxon>
        <taxon>Actinomycetota</taxon>
        <taxon>Actinomycetes</taxon>
        <taxon>Micrococcales</taxon>
        <taxon>Microbacteriaceae</taxon>
        <taxon>Microbacterium</taxon>
    </lineage>
</organism>
<feature type="transmembrane region" description="Helical" evidence="7">
    <location>
        <begin position="240"/>
        <end position="262"/>
    </location>
</feature>
<keyword evidence="5 7" id="KW-1133">Transmembrane helix</keyword>
<sequence>MRDLLVWRIPLGVLSVVMVGVLTYLATRVLPGDAASAVLGQYATPEALAALREELGLNEALVPGLLSWFGEFATGQFGDSLATRAPVTDLVLPRLANSAVLVLVVATVSTVVGVVGGVLAAHRRDGWFDDAGSIVALVASALPEFVVGVFVIFVFSVGVFEWFPAVSIIPPDQRIWDQPIKLVLPALTLVIVTAPYMFRMVRAAMIEALTSDYAEVAQLKGVSTGGLLFRHALPNSIPPAVQVFGLNLLYLAGGIVLVETVFQYPGIGLTLADAVRTRDIPVLQFIVVLLAVFYVTLNIVTDLLVLLSTPRRRAPR</sequence>
<evidence type="ECO:0000313" key="9">
    <source>
        <dbReference type="EMBL" id="MFD0790332.1"/>
    </source>
</evidence>
<evidence type="ECO:0000256" key="1">
    <source>
        <dbReference type="ARBA" id="ARBA00004651"/>
    </source>
</evidence>
<evidence type="ECO:0000256" key="6">
    <source>
        <dbReference type="ARBA" id="ARBA00023136"/>
    </source>
</evidence>
<feature type="transmembrane region" description="Helical" evidence="7">
    <location>
        <begin position="180"/>
        <end position="198"/>
    </location>
</feature>
<keyword evidence="2 7" id="KW-0813">Transport</keyword>
<keyword evidence="3" id="KW-1003">Cell membrane</keyword>
<dbReference type="InterPro" id="IPR045621">
    <property type="entry name" value="BPD_transp_1_N"/>
</dbReference>
<reference evidence="10" key="1">
    <citation type="journal article" date="2019" name="Int. J. Syst. Evol. Microbiol.">
        <title>The Global Catalogue of Microorganisms (GCM) 10K type strain sequencing project: providing services to taxonomists for standard genome sequencing and annotation.</title>
        <authorList>
            <consortium name="The Broad Institute Genomics Platform"/>
            <consortium name="The Broad Institute Genome Sequencing Center for Infectious Disease"/>
            <person name="Wu L."/>
            <person name="Ma J."/>
        </authorList>
    </citation>
    <scope>NUCLEOTIDE SEQUENCE [LARGE SCALE GENOMIC DNA]</scope>
    <source>
        <strain evidence="10">CCUG 54523</strain>
    </source>
</reference>
<keyword evidence="10" id="KW-1185">Reference proteome</keyword>
<keyword evidence="4 7" id="KW-0812">Transmembrane</keyword>
<dbReference type="SUPFAM" id="SSF161098">
    <property type="entry name" value="MetI-like"/>
    <property type="match status" value="1"/>
</dbReference>
<evidence type="ECO:0000256" key="7">
    <source>
        <dbReference type="RuleBase" id="RU363032"/>
    </source>
</evidence>
<accession>A0ABW3AHD5</accession>
<dbReference type="PANTHER" id="PTHR43163">
    <property type="entry name" value="DIPEPTIDE TRANSPORT SYSTEM PERMEASE PROTEIN DPPB-RELATED"/>
    <property type="match status" value="1"/>
</dbReference>
<dbReference type="Pfam" id="PF19300">
    <property type="entry name" value="BPD_transp_1_N"/>
    <property type="match status" value="1"/>
</dbReference>
<evidence type="ECO:0000256" key="2">
    <source>
        <dbReference type="ARBA" id="ARBA00022448"/>
    </source>
</evidence>
<dbReference type="CDD" id="cd06261">
    <property type="entry name" value="TM_PBP2"/>
    <property type="match status" value="1"/>
</dbReference>
<proteinExistence type="inferred from homology"/>
<keyword evidence="6 7" id="KW-0472">Membrane</keyword>
<feature type="transmembrane region" description="Helical" evidence="7">
    <location>
        <begin position="5"/>
        <end position="26"/>
    </location>
</feature>
<comment type="caution">
    <text evidence="9">The sequence shown here is derived from an EMBL/GenBank/DDBJ whole genome shotgun (WGS) entry which is preliminary data.</text>
</comment>
<name>A0ABW3AHD5_9MICO</name>
<feature type="transmembrane region" description="Helical" evidence="7">
    <location>
        <begin position="134"/>
        <end position="160"/>
    </location>
</feature>
<dbReference type="InterPro" id="IPR000515">
    <property type="entry name" value="MetI-like"/>
</dbReference>
<evidence type="ECO:0000259" key="8">
    <source>
        <dbReference type="PROSITE" id="PS50928"/>
    </source>
</evidence>
<evidence type="ECO:0000256" key="3">
    <source>
        <dbReference type="ARBA" id="ARBA00022475"/>
    </source>
</evidence>
<dbReference type="RefSeq" id="WP_204978115.1">
    <property type="nucleotide sequence ID" value="NZ_JBHTII010000001.1"/>
</dbReference>
<evidence type="ECO:0000256" key="5">
    <source>
        <dbReference type="ARBA" id="ARBA00022989"/>
    </source>
</evidence>
<dbReference type="EMBL" id="JBHTII010000001">
    <property type="protein sequence ID" value="MFD0790332.1"/>
    <property type="molecule type" value="Genomic_DNA"/>
</dbReference>
<dbReference type="InterPro" id="IPR035906">
    <property type="entry name" value="MetI-like_sf"/>
</dbReference>